<reference evidence="5" key="3">
    <citation type="journal article" date="2019" name="Int. J. Syst. Evol. Microbiol.">
        <title>The Global Catalogue of Microorganisms (GCM) 10K type strain sequencing project: providing services to taxonomists for standard genome sequencing and annotation.</title>
        <authorList>
            <consortium name="The Broad Institute Genomics Platform"/>
            <consortium name="The Broad Institute Genome Sequencing Center for Infectious Disease"/>
            <person name="Wu L."/>
            <person name="Ma J."/>
        </authorList>
    </citation>
    <scope>NUCLEOTIDE SEQUENCE [LARGE SCALE GENOMIC DNA]</scope>
    <source>
        <strain evidence="5">NBRC 103191</strain>
    </source>
</reference>
<keyword evidence="1" id="KW-1133">Transmembrane helix</keyword>
<name>A0A1G6Y2K5_9GAMM</name>
<evidence type="ECO:0000313" key="3">
    <source>
        <dbReference type="EMBL" id="SDD83836.1"/>
    </source>
</evidence>
<evidence type="ECO:0000313" key="4">
    <source>
        <dbReference type="Proteomes" id="UP000198501"/>
    </source>
</evidence>
<dbReference type="AlphaFoldDB" id="A0A1G6Y2K5"/>
<evidence type="ECO:0000313" key="2">
    <source>
        <dbReference type="EMBL" id="GLR29533.1"/>
    </source>
</evidence>
<dbReference type="EMBL" id="FNAL01000010">
    <property type="protein sequence ID" value="SDD83836.1"/>
    <property type="molecule type" value="Genomic_DNA"/>
</dbReference>
<keyword evidence="1" id="KW-0812">Transmembrane</keyword>
<proteinExistence type="predicted"/>
<reference evidence="2" key="4">
    <citation type="submission" date="2023-01" db="EMBL/GenBank/DDBJ databases">
        <title>Draft genome sequence of Psychrobacter pacificensis strain NBRC 103191.</title>
        <authorList>
            <person name="Sun Q."/>
            <person name="Mori K."/>
        </authorList>
    </citation>
    <scope>NUCLEOTIDE SEQUENCE</scope>
    <source>
        <strain evidence="2">NBRC 103191</strain>
    </source>
</reference>
<dbReference type="EMBL" id="BSOK01000041">
    <property type="protein sequence ID" value="GLR29533.1"/>
    <property type="molecule type" value="Genomic_DNA"/>
</dbReference>
<dbReference type="Proteomes" id="UP001156645">
    <property type="component" value="Unassembled WGS sequence"/>
</dbReference>
<sequence length="165" mass="18596">MDSLLVSLVVGISSSLFATALFILVSEFFRRKVLPWYGDKIYRGVRIDGDWEVCEFKGVNLRDLKDSDGFIKPSLKQSGDVVEGIYSHKGGDEEIDQYVLQGRIRDMYFLATAVPKSNRHVDAITLLLYITNSKSRLIMTGGLTHKSTPGKVDCTLGVEFQWKRT</sequence>
<gene>
    <name evidence="2" type="ORF">GCM10007915_17720</name>
    <name evidence="3" type="ORF">SAMN05660405_01498</name>
</gene>
<organism evidence="3 4">
    <name type="scientific">Psychrobacter pacificensis</name>
    <dbReference type="NCBI Taxonomy" id="112002"/>
    <lineage>
        <taxon>Bacteria</taxon>
        <taxon>Pseudomonadati</taxon>
        <taxon>Pseudomonadota</taxon>
        <taxon>Gammaproteobacteria</taxon>
        <taxon>Moraxellales</taxon>
        <taxon>Moraxellaceae</taxon>
        <taxon>Psychrobacter</taxon>
    </lineage>
</organism>
<evidence type="ECO:0008006" key="6">
    <source>
        <dbReference type="Google" id="ProtNLM"/>
    </source>
</evidence>
<keyword evidence="5" id="KW-1185">Reference proteome</keyword>
<dbReference type="RefSeq" id="WP_093070042.1">
    <property type="nucleotide sequence ID" value="NZ_BSOK01000041.1"/>
</dbReference>
<keyword evidence="1" id="KW-0472">Membrane</keyword>
<evidence type="ECO:0000313" key="5">
    <source>
        <dbReference type="Proteomes" id="UP001156645"/>
    </source>
</evidence>
<accession>A0A1G6Y2K5</accession>
<dbReference type="Proteomes" id="UP000198501">
    <property type="component" value="Unassembled WGS sequence"/>
</dbReference>
<reference evidence="3 4" key="2">
    <citation type="submission" date="2016-10" db="EMBL/GenBank/DDBJ databases">
        <authorList>
            <person name="de Groot N.N."/>
        </authorList>
    </citation>
    <scope>NUCLEOTIDE SEQUENCE [LARGE SCALE GENOMIC DNA]</scope>
    <source>
        <strain evidence="3 4">DSM 23406</strain>
    </source>
</reference>
<protein>
    <recommendedName>
        <fullName evidence="6">SMODS-associating 2TM beta-strand rich effector domain-containing protein</fullName>
    </recommendedName>
</protein>
<reference evidence="2" key="1">
    <citation type="journal article" date="2014" name="Int. J. Syst. Evol. Microbiol.">
        <title>Complete genome of a new Firmicutes species belonging to the dominant human colonic microbiota ('Ruminococcus bicirculans') reveals two chromosomes and a selective capacity to utilize plant glucans.</title>
        <authorList>
            <consortium name="NISC Comparative Sequencing Program"/>
            <person name="Wegmann U."/>
            <person name="Louis P."/>
            <person name="Goesmann A."/>
            <person name="Henrissat B."/>
            <person name="Duncan S.H."/>
            <person name="Flint H.J."/>
        </authorList>
    </citation>
    <scope>NUCLEOTIDE SEQUENCE</scope>
    <source>
        <strain evidence="2">NBRC 103191</strain>
    </source>
</reference>
<feature type="transmembrane region" description="Helical" evidence="1">
    <location>
        <begin position="6"/>
        <end position="25"/>
    </location>
</feature>
<evidence type="ECO:0000256" key="1">
    <source>
        <dbReference type="SAM" id="Phobius"/>
    </source>
</evidence>